<protein>
    <recommendedName>
        <fullName evidence="3">Secreted protein</fullName>
    </recommendedName>
</protein>
<evidence type="ECO:0000313" key="1">
    <source>
        <dbReference type="EMBL" id="MBK1660096.1"/>
    </source>
</evidence>
<comment type="caution">
    <text evidence="1">The sequence shown here is derived from an EMBL/GenBank/DDBJ whole genome shotgun (WGS) entry which is preliminary data.</text>
</comment>
<evidence type="ECO:0008006" key="3">
    <source>
        <dbReference type="Google" id="ProtNLM"/>
    </source>
</evidence>
<evidence type="ECO:0000313" key="2">
    <source>
        <dbReference type="Proteomes" id="UP000697995"/>
    </source>
</evidence>
<keyword evidence="2" id="KW-1185">Reference proteome</keyword>
<proteinExistence type="predicted"/>
<accession>A0ABS1D0T8</accession>
<gene>
    <name evidence="1" type="ORF">CKO45_17840</name>
</gene>
<name>A0ABS1D0T8_9PROT</name>
<dbReference type="EMBL" id="NRSG01000146">
    <property type="protein sequence ID" value="MBK1660096.1"/>
    <property type="molecule type" value="Genomic_DNA"/>
</dbReference>
<dbReference type="Proteomes" id="UP000697995">
    <property type="component" value="Unassembled WGS sequence"/>
</dbReference>
<sequence>MKEILLFPALVWLIIALVVVRTMPNERPPVDPRCEERGHAYHRNVGHWPHLADGRPAEPEVRWRCRRSPFAYGR</sequence>
<organism evidence="1 2">
    <name type="scientific">Paracraurococcus ruber</name>
    <dbReference type="NCBI Taxonomy" id="77675"/>
    <lineage>
        <taxon>Bacteria</taxon>
        <taxon>Pseudomonadati</taxon>
        <taxon>Pseudomonadota</taxon>
        <taxon>Alphaproteobacteria</taxon>
        <taxon>Acetobacterales</taxon>
        <taxon>Roseomonadaceae</taxon>
        <taxon>Paracraurococcus</taxon>
    </lineage>
</organism>
<reference evidence="1 2" key="1">
    <citation type="journal article" date="2020" name="Microorganisms">
        <title>Osmotic Adaptation and Compatible Solute Biosynthesis of Phototrophic Bacteria as Revealed from Genome Analyses.</title>
        <authorList>
            <person name="Imhoff J.F."/>
            <person name="Rahn T."/>
            <person name="Kunzel S."/>
            <person name="Keller A."/>
            <person name="Neulinger S.C."/>
        </authorList>
    </citation>
    <scope>NUCLEOTIDE SEQUENCE [LARGE SCALE GENOMIC DNA]</scope>
    <source>
        <strain evidence="1 2">DSM 15382</strain>
    </source>
</reference>
<dbReference type="RefSeq" id="WP_133221497.1">
    <property type="nucleotide sequence ID" value="NZ_NRSG01000146.1"/>
</dbReference>